<proteinExistence type="predicted"/>
<dbReference type="RefSeq" id="WP_188517247.1">
    <property type="nucleotide sequence ID" value="NZ_BMES01000001.1"/>
</dbReference>
<name>A0A917I675_9HYPH</name>
<dbReference type="Pfam" id="PF02082">
    <property type="entry name" value="Rrf2"/>
    <property type="match status" value="1"/>
</dbReference>
<dbReference type="GO" id="GO:0005829">
    <property type="term" value="C:cytosol"/>
    <property type="evidence" value="ECO:0007669"/>
    <property type="project" value="TreeGrafter"/>
</dbReference>
<keyword evidence="1" id="KW-0238">DNA-binding</keyword>
<evidence type="ECO:0008006" key="4">
    <source>
        <dbReference type="Google" id="ProtNLM"/>
    </source>
</evidence>
<dbReference type="EMBL" id="BMES01000001">
    <property type="protein sequence ID" value="GGH16643.1"/>
    <property type="molecule type" value="Genomic_DNA"/>
</dbReference>
<reference evidence="2" key="1">
    <citation type="journal article" date="2014" name="Int. J. Syst. Evol. Microbiol.">
        <title>Complete genome sequence of Corynebacterium casei LMG S-19264T (=DSM 44701T), isolated from a smear-ripened cheese.</title>
        <authorList>
            <consortium name="US DOE Joint Genome Institute (JGI-PGF)"/>
            <person name="Walter F."/>
            <person name="Albersmeier A."/>
            <person name="Kalinowski J."/>
            <person name="Ruckert C."/>
        </authorList>
    </citation>
    <scope>NUCLEOTIDE SEQUENCE</scope>
    <source>
        <strain evidence="2">CGMCC 1.12214</strain>
    </source>
</reference>
<dbReference type="GO" id="GO:0003677">
    <property type="term" value="F:DNA binding"/>
    <property type="evidence" value="ECO:0007669"/>
    <property type="project" value="UniProtKB-KW"/>
</dbReference>
<gene>
    <name evidence="2" type="ORF">GCM10007036_17490</name>
</gene>
<dbReference type="GO" id="GO:0003700">
    <property type="term" value="F:DNA-binding transcription factor activity"/>
    <property type="evidence" value="ECO:0007669"/>
    <property type="project" value="TreeGrafter"/>
</dbReference>
<dbReference type="SUPFAM" id="SSF46785">
    <property type="entry name" value="Winged helix' DNA-binding domain"/>
    <property type="match status" value="1"/>
</dbReference>
<keyword evidence="3" id="KW-1185">Reference proteome</keyword>
<sequence length="143" mass="15013">MWLNQRTVDAIRIMAALAEAAPAIVKAGRLAEITAITPLNVQKTANILAQVGLVEAARGPYGGMRLARPAQSISVGEIARAFEPKDCPANFLAASEVDARISKLIFSAHRAFFRSLEATTLADLAGTGLLDAMAEPPLLTSSG</sequence>
<dbReference type="AlphaFoldDB" id="A0A917I675"/>
<dbReference type="InterPro" id="IPR000944">
    <property type="entry name" value="Tscrpt_reg_Rrf2"/>
</dbReference>
<dbReference type="PANTHER" id="PTHR33221">
    <property type="entry name" value="WINGED HELIX-TURN-HELIX TRANSCRIPTIONAL REGULATOR, RRF2 FAMILY"/>
    <property type="match status" value="1"/>
</dbReference>
<evidence type="ECO:0000313" key="3">
    <source>
        <dbReference type="Proteomes" id="UP000603912"/>
    </source>
</evidence>
<reference evidence="2" key="2">
    <citation type="submission" date="2020-09" db="EMBL/GenBank/DDBJ databases">
        <authorList>
            <person name="Sun Q."/>
            <person name="Zhou Y."/>
        </authorList>
    </citation>
    <scope>NUCLEOTIDE SEQUENCE</scope>
    <source>
        <strain evidence="2">CGMCC 1.12214</strain>
    </source>
</reference>
<dbReference type="PANTHER" id="PTHR33221:SF4">
    <property type="entry name" value="HTH-TYPE TRANSCRIPTIONAL REPRESSOR NSRR"/>
    <property type="match status" value="1"/>
</dbReference>
<organism evidence="2 3">
    <name type="scientific">Alsobacter metallidurans</name>
    <dbReference type="NCBI Taxonomy" id="340221"/>
    <lineage>
        <taxon>Bacteria</taxon>
        <taxon>Pseudomonadati</taxon>
        <taxon>Pseudomonadota</taxon>
        <taxon>Alphaproteobacteria</taxon>
        <taxon>Hyphomicrobiales</taxon>
        <taxon>Alsobacteraceae</taxon>
        <taxon>Alsobacter</taxon>
    </lineage>
</organism>
<comment type="caution">
    <text evidence="2">The sequence shown here is derived from an EMBL/GenBank/DDBJ whole genome shotgun (WGS) entry which is preliminary data.</text>
</comment>
<dbReference type="InterPro" id="IPR036388">
    <property type="entry name" value="WH-like_DNA-bd_sf"/>
</dbReference>
<dbReference type="PROSITE" id="PS51197">
    <property type="entry name" value="HTH_RRF2_2"/>
    <property type="match status" value="1"/>
</dbReference>
<dbReference type="Proteomes" id="UP000603912">
    <property type="component" value="Unassembled WGS sequence"/>
</dbReference>
<evidence type="ECO:0000256" key="1">
    <source>
        <dbReference type="ARBA" id="ARBA00023125"/>
    </source>
</evidence>
<accession>A0A917I675</accession>
<evidence type="ECO:0000313" key="2">
    <source>
        <dbReference type="EMBL" id="GGH16643.1"/>
    </source>
</evidence>
<dbReference type="Gene3D" id="1.10.10.10">
    <property type="entry name" value="Winged helix-like DNA-binding domain superfamily/Winged helix DNA-binding domain"/>
    <property type="match status" value="1"/>
</dbReference>
<dbReference type="InterPro" id="IPR036390">
    <property type="entry name" value="WH_DNA-bd_sf"/>
</dbReference>
<protein>
    <recommendedName>
        <fullName evidence="4">Rrf2 family transcriptional regulator</fullName>
    </recommendedName>
</protein>